<keyword evidence="14" id="KW-1185">Reference proteome</keyword>
<dbReference type="Pfam" id="PF01066">
    <property type="entry name" value="CDP-OH_P_transf"/>
    <property type="match status" value="1"/>
</dbReference>
<organism evidence="13 14">
    <name type="scientific">Nitrosospira lacus</name>
    <dbReference type="NCBI Taxonomy" id="1288494"/>
    <lineage>
        <taxon>Bacteria</taxon>
        <taxon>Pseudomonadati</taxon>
        <taxon>Pseudomonadota</taxon>
        <taxon>Betaproteobacteria</taxon>
        <taxon>Nitrosomonadales</taxon>
        <taxon>Nitrosomonadaceae</taxon>
        <taxon>Nitrosospira</taxon>
    </lineage>
</organism>
<feature type="transmembrane region" description="Helical" evidence="12">
    <location>
        <begin position="47"/>
        <end position="70"/>
    </location>
</feature>
<evidence type="ECO:0000256" key="1">
    <source>
        <dbReference type="ARBA" id="ARBA00004141"/>
    </source>
</evidence>
<name>A0A1W6SPN3_9PROT</name>
<evidence type="ECO:0000256" key="10">
    <source>
        <dbReference type="ARBA" id="ARBA00023264"/>
    </source>
</evidence>
<dbReference type="InterPro" id="IPR050324">
    <property type="entry name" value="CDP-alcohol_PTase-I"/>
</dbReference>
<dbReference type="eggNOG" id="COG1183">
    <property type="taxonomic scope" value="Bacteria"/>
</dbReference>
<evidence type="ECO:0000256" key="4">
    <source>
        <dbReference type="ARBA" id="ARBA00022679"/>
    </source>
</evidence>
<dbReference type="Gene3D" id="1.20.120.1760">
    <property type="match status" value="1"/>
</dbReference>
<dbReference type="Proteomes" id="UP000012179">
    <property type="component" value="Chromosome"/>
</dbReference>
<sequence>MKTINVHVTGWRLPFRTADLISSQGDKALPPSPNSPKHFSMIRGFQLADFFTLGNAGCGVAAVLFAMLYIDTRSTTHFYSSTGMMAGAFVFDVLDGRIARWRHQHSALGRELDSLADILSFGIAPAALGFAAGLRGGWDWVALIYFVCCGVSRLARFNVTAESLSAGADKVAYFEGTPIPTSIVLTAVLALSAWMGRLGENLYWGVWTIGPWELHPLALLFVLSGSLMISKTLRIPKI</sequence>
<dbReference type="InterPro" id="IPR043130">
    <property type="entry name" value="CDP-OH_PTrfase_TM_dom"/>
</dbReference>
<evidence type="ECO:0000256" key="5">
    <source>
        <dbReference type="ARBA" id="ARBA00022692"/>
    </source>
</evidence>
<keyword evidence="10" id="KW-1208">Phospholipid metabolism</keyword>
<dbReference type="InterPro" id="IPR000462">
    <property type="entry name" value="CDP-OH_P_trans"/>
</dbReference>
<gene>
    <name evidence="13" type="ORF">EBAPG3_008215</name>
</gene>
<evidence type="ECO:0000313" key="14">
    <source>
        <dbReference type="Proteomes" id="UP000012179"/>
    </source>
</evidence>
<dbReference type="AlphaFoldDB" id="A0A1W6SPN3"/>
<reference evidence="13 14" key="1">
    <citation type="journal article" date="2015" name="Int. J. Syst. Evol. Microbiol.">
        <title>Nitrosospira lacus sp. nov., a psychrotolerant, ammonia-oxidizing bacterium from sandy lake sediment.</title>
        <authorList>
            <person name="Urakawa H."/>
            <person name="Garcia J.C."/>
            <person name="Nielsen J.L."/>
            <person name="Le V.Q."/>
            <person name="Kozlowski J.A."/>
            <person name="Stein L.Y."/>
            <person name="Lim C.K."/>
            <person name="Pommerening-Roser A."/>
            <person name="Martens-Habbena W."/>
            <person name="Stahl D.A."/>
            <person name="Klotz M.G."/>
        </authorList>
    </citation>
    <scope>NUCLEOTIDE SEQUENCE [LARGE SCALE GENOMIC DNA]</scope>
    <source>
        <strain evidence="13 14">APG3</strain>
    </source>
</reference>
<evidence type="ECO:0000313" key="13">
    <source>
        <dbReference type="EMBL" id="ARO87753.1"/>
    </source>
</evidence>
<dbReference type="PANTHER" id="PTHR14269:SF61">
    <property type="entry name" value="CDP-DIACYLGLYCEROL--SERINE O-PHOSPHATIDYLTRANSFERASE"/>
    <property type="match status" value="1"/>
</dbReference>
<keyword evidence="3" id="KW-0444">Lipid biosynthesis</keyword>
<protein>
    <submittedName>
        <fullName evidence="13">CDP-diacylglycerol--serine O-phosphatidyltransferase</fullName>
    </submittedName>
</protein>
<keyword evidence="6 12" id="KW-1133">Transmembrane helix</keyword>
<dbReference type="EMBL" id="CP021106">
    <property type="protein sequence ID" value="ARO87753.1"/>
    <property type="molecule type" value="Genomic_DNA"/>
</dbReference>
<keyword evidence="4 11" id="KW-0808">Transferase</keyword>
<evidence type="ECO:0000256" key="9">
    <source>
        <dbReference type="ARBA" id="ARBA00023209"/>
    </source>
</evidence>
<evidence type="ECO:0000256" key="3">
    <source>
        <dbReference type="ARBA" id="ARBA00022516"/>
    </source>
</evidence>
<dbReference type="KEGG" id="nlc:EBAPG3_008215"/>
<dbReference type="InterPro" id="IPR048254">
    <property type="entry name" value="CDP_ALCOHOL_P_TRANSF_CS"/>
</dbReference>
<keyword evidence="9" id="KW-0594">Phospholipid biosynthesis</keyword>
<evidence type="ECO:0000256" key="12">
    <source>
        <dbReference type="SAM" id="Phobius"/>
    </source>
</evidence>
<keyword evidence="5 12" id="KW-0812">Transmembrane</keyword>
<comment type="similarity">
    <text evidence="2 11">Belongs to the CDP-alcohol phosphatidyltransferase class-I family.</text>
</comment>
<feature type="transmembrane region" description="Helical" evidence="12">
    <location>
        <begin position="140"/>
        <end position="159"/>
    </location>
</feature>
<evidence type="ECO:0000256" key="8">
    <source>
        <dbReference type="ARBA" id="ARBA00023136"/>
    </source>
</evidence>
<proteinExistence type="inferred from homology"/>
<keyword evidence="7" id="KW-0443">Lipid metabolism</keyword>
<dbReference type="PROSITE" id="PS00379">
    <property type="entry name" value="CDP_ALCOHOL_P_TRANSF"/>
    <property type="match status" value="1"/>
</dbReference>
<dbReference type="GO" id="GO:0016780">
    <property type="term" value="F:phosphotransferase activity, for other substituted phosphate groups"/>
    <property type="evidence" value="ECO:0007669"/>
    <property type="project" value="InterPro"/>
</dbReference>
<keyword evidence="8 12" id="KW-0472">Membrane</keyword>
<accession>A0A1W6SPN3</accession>
<evidence type="ECO:0000256" key="2">
    <source>
        <dbReference type="ARBA" id="ARBA00010441"/>
    </source>
</evidence>
<evidence type="ECO:0000256" key="6">
    <source>
        <dbReference type="ARBA" id="ARBA00022989"/>
    </source>
</evidence>
<dbReference type="PANTHER" id="PTHR14269">
    <property type="entry name" value="CDP-DIACYLGLYCEROL--GLYCEROL-3-PHOSPHATE 3-PHOSPHATIDYLTRANSFERASE-RELATED"/>
    <property type="match status" value="1"/>
</dbReference>
<feature type="transmembrane region" description="Helical" evidence="12">
    <location>
        <begin position="214"/>
        <end position="233"/>
    </location>
</feature>
<dbReference type="GO" id="GO:0016020">
    <property type="term" value="C:membrane"/>
    <property type="evidence" value="ECO:0007669"/>
    <property type="project" value="UniProtKB-SubCell"/>
</dbReference>
<comment type="subcellular location">
    <subcellularLocation>
        <location evidence="1">Membrane</location>
        <topology evidence="1">Multi-pass membrane protein</topology>
    </subcellularLocation>
</comment>
<evidence type="ECO:0000256" key="7">
    <source>
        <dbReference type="ARBA" id="ARBA00023098"/>
    </source>
</evidence>
<evidence type="ECO:0000256" key="11">
    <source>
        <dbReference type="RuleBase" id="RU003750"/>
    </source>
</evidence>
<feature type="transmembrane region" description="Helical" evidence="12">
    <location>
        <begin position="171"/>
        <end position="194"/>
    </location>
</feature>
<dbReference type="GO" id="GO:0008654">
    <property type="term" value="P:phospholipid biosynthetic process"/>
    <property type="evidence" value="ECO:0007669"/>
    <property type="project" value="UniProtKB-KW"/>
</dbReference>